<dbReference type="EMBL" id="ML742230">
    <property type="protein sequence ID" value="KAE8147019.1"/>
    <property type="molecule type" value="Genomic_DNA"/>
</dbReference>
<feature type="transmembrane region" description="Helical" evidence="1">
    <location>
        <begin position="6"/>
        <end position="26"/>
    </location>
</feature>
<keyword evidence="1" id="KW-0812">Transmembrane</keyword>
<dbReference type="AlphaFoldDB" id="A0A5N6TLN6"/>
<reference evidence="2 3" key="1">
    <citation type="submission" date="2019-04" db="EMBL/GenBank/DDBJ databases">
        <title>Friends and foes A comparative genomics study of 23 Aspergillus species from section Flavi.</title>
        <authorList>
            <consortium name="DOE Joint Genome Institute"/>
            <person name="Kjaerbolling I."/>
            <person name="Vesth T."/>
            <person name="Frisvad J.C."/>
            <person name="Nybo J.L."/>
            <person name="Theobald S."/>
            <person name="Kildgaard S."/>
            <person name="Isbrandt T."/>
            <person name="Kuo A."/>
            <person name="Sato A."/>
            <person name="Lyhne E.K."/>
            <person name="Kogle M.E."/>
            <person name="Wiebenga A."/>
            <person name="Kun R.S."/>
            <person name="Lubbers R.J."/>
            <person name="Makela M.R."/>
            <person name="Barry K."/>
            <person name="Chovatia M."/>
            <person name="Clum A."/>
            <person name="Daum C."/>
            <person name="Haridas S."/>
            <person name="He G."/>
            <person name="LaButti K."/>
            <person name="Lipzen A."/>
            <person name="Mondo S."/>
            <person name="Riley R."/>
            <person name="Salamov A."/>
            <person name="Simmons B.A."/>
            <person name="Magnuson J.K."/>
            <person name="Henrissat B."/>
            <person name="Mortensen U.H."/>
            <person name="Larsen T.O."/>
            <person name="Devries R.P."/>
            <person name="Grigoriev I.V."/>
            <person name="Machida M."/>
            <person name="Baker S.E."/>
            <person name="Andersen M.R."/>
        </authorList>
    </citation>
    <scope>NUCLEOTIDE SEQUENCE [LARGE SCALE GENOMIC DNA]</scope>
    <source>
        <strain evidence="2 3">IBT 18842</strain>
    </source>
</reference>
<keyword evidence="3" id="KW-1185">Reference proteome</keyword>
<gene>
    <name evidence="2" type="ORF">BDV25DRAFT_161229</name>
</gene>
<organism evidence="2 3">
    <name type="scientific">Aspergillus avenaceus</name>
    <dbReference type="NCBI Taxonomy" id="36643"/>
    <lineage>
        <taxon>Eukaryota</taxon>
        <taxon>Fungi</taxon>
        <taxon>Dikarya</taxon>
        <taxon>Ascomycota</taxon>
        <taxon>Pezizomycotina</taxon>
        <taxon>Eurotiomycetes</taxon>
        <taxon>Eurotiomycetidae</taxon>
        <taxon>Eurotiales</taxon>
        <taxon>Aspergillaceae</taxon>
        <taxon>Aspergillus</taxon>
        <taxon>Aspergillus subgen. Circumdati</taxon>
    </lineage>
</organism>
<keyword evidence="1" id="KW-0472">Membrane</keyword>
<accession>A0A5N6TLN6</accession>
<evidence type="ECO:0000313" key="2">
    <source>
        <dbReference type="EMBL" id="KAE8147019.1"/>
    </source>
</evidence>
<name>A0A5N6TLN6_ASPAV</name>
<feature type="transmembrane region" description="Helical" evidence="1">
    <location>
        <begin position="58"/>
        <end position="78"/>
    </location>
</feature>
<evidence type="ECO:0000256" key="1">
    <source>
        <dbReference type="SAM" id="Phobius"/>
    </source>
</evidence>
<protein>
    <submittedName>
        <fullName evidence="2">Uncharacterized protein</fullName>
    </submittedName>
</protein>
<proteinExistence type="predicted"/>
<keyword evidence="1" id="KW-1133">Transmembrane helix</keyword>
<sequence length="87" mass="10125">MMYQSYSFLFLLCPSSCFFLIVLLFFPRRFDIWSVMFLSSSWVCDLHSSSSHFDHNGIGYAVAWIWMALSFLCILLALNNPFSSSFI</sequence>
<dbReference type="Proteomes" id="UP000325780">
    <property type="component" value="Unassembled WGS sequence"/>
</dbReference>
<evidence type="ECO:0000313" key="3">
    <source>
        <dbReference type="Proteomes" id="UP000325780"/>
    </source>
</evidence>